<dbReference type="GO" id="GO:0004347">
    <property type="term" value="F:glucose-6-phosphate isomerase activity"/>
    <property type="evidence" value="ECO:0007669"/>
    <property type="project" value="UniProtKB-UniRule"/>
</dbReference>
<proteinExistence type="inferred from homology"/>
<evidence type="ECO:0000313" key="10">
    <source>
        <dbReference type="EMBL" id="XBS53424.1"/>
    </source>
</evidence>
<dbReference type="GO" id="GO:0051156">
    <property type="term" value="P:glucose 6-phosphate metabolic process"/>
    <property type="evidence" value="ECO:0007669"/>
    <property type="project" value="TreeGrafter"/>
</dbReference>
<evidence type="ECO:0000256" key="7">
    <source>
        <dbReference type="ARBA" id="ARBA00029321"/>
    </source>
</evidence>
<evidence type="ECO:0000256" key="5">
    <source>
        <dbReference type="ARBA" id="ARBA00023152"/>
    </source>
</evidence>
<comment type="caution">
    <text evidence="8">Lacks conserved residue(s) required for the propagation of feature annotation.</text>
</comment>
<protein>
    <recommendedName>
        <fullName evidence="8">Glucose-6-phosphate isomerase</fullName>
        <shortName evidence="8">GPI</shortName>
        <ecNumber evidence="8">5.3.1.9</ecNumber>
    </recommendedName>
    <alternativeName>
        <fullName evidence="8">Phosphoglucose isomerase</fullName>
        <shortName evidence="8">PGI</shortName>
    </alternativeName>
    <alternativeName>
        <fullName evidence="8">Phosphohexose isomerase</fullName>
        <shortName evidence="8">PHI</shortName>
    </alternativeName>
</protein>
<comment type="subcellular location">
    <subcellularLocation>
        <location evidence="8">Cytoplasm</location>
    </subcellularLocation>
</comment>
<dbReference type="Gene3D" id="3.40.50.10490">
    <property type="entry name" value="Glucose-6-phosphate isomerase like protein, domain 1"/>
    <property type="match status" value="2"/>
</dbReference>
<dbReference type="GO" id="GO:0097367">
    <property type="term" value="F:carbohydrate derivative binding"/>
    <property type="evidence" value="ECO:0007669"/>
    <property type="project" value="InterPro"/>
</dbReference>
<dbReference type="InterPro" id="IPR046348">
    <property type="entry name" value="SIS_dom_sf"/>
</dbReference>
<keyword evidence="4 8" id="KW-0963">Cytoplasm</keyword>
<dbReference type="GO" id="GO:0006094">
    <property type="term" value="P:gluconeogenesis"/>
    <property type="evidence" value="ECO:0007669"/>
    <property type="project" value="UniProtKB-UniRule"/>
</dbReference>
<evidence type="ECO:0000256" key="9">
    <source>
        <dbReference type="RuleBase" id="RU000612"/>
    </source>
</evidence>
<comment type="pathway">
    <text evidence="1 8 9">Carbohydrate degradation; glycolysis; D-glyceraldehyde 3-phosphate and glycerone phosphate from D-glucose: step 2/4.</text>
</comment>
<dbReference type="FunFam" id="3.40.50.10490:FF:000016">
    <property type="entry name" value="Glucose-6-phosphate isomerase"/>
    <property type="match status" value="1"/>
</dbReference>
<sequence length="448" mass="49684">MGNISFDYSRAAGFVSAEEMENMKATVMCAKNVLMDKSGAGNDFLGWIDLPVDYDKEEFQRIKTAAEKIQNDSDVLLVIGIGGSYLGARAAIEFLSHSFYNVLPKGKRKTPEIYFVGNSISSKYIHDLKDVLEGKDFSVNIISKSGTTTEPAIAFRVFKDMLIEKYGREEANKRIYATTDKARGALKNLADEEGYESFVVPDDVGGRFSVLTAVGLLPIAVSGADIDKLMEGAEAARKETLEAPYESNGALQYAAVRNILLRKGKTVEIVANYEPSLHYVSEWWKQLFGESEGKDQRGIFPAAVDLTTDLHSMGQFIQDGSRIMFETVLEMEESPGSILLKEEEVDTDGMNYLAGKSVDFVNKSAMNGTILAHTDGNVPNLMVKIPKQDEYSLGQLFYFFEYACGISGYILGVNPFNQPGVESYKKNMFALLGKPGYEKEREELLKRL</sequence>
<dbReference type="InterPro" id="IPR001672">
    <property type="entry name" value="G6P_Isomerase"/>
</dbReference>
<dbReference type="HAMAP" id="MF_00473">
    <property type="entry name" value="G6P_isomerase"/>
    <property type="match status" value="1"/>
</dbReference>
<dbReference type="Pfam" id="PF00342">
    <property type="entry name" value="PGI"/>
    <property type="match status" value="1"/>
</dbReference>
<dbReference type="RefSeq" id="WP_349945406.1">
    <property type="nucleotide sequence ID" value="NZ_CP157940.1"/>
</dbReference>
<gene>
    <name evidence="8" type="primary">pgi</name>
    <name evidence="10" type="ORF">ABFV83_16610</name>
</gene>
<keyword evidence="6 8" id="KW-0413">Isomerase</keyword>
<organism evidence="10">
    <name type="scientific">Lacrimispora sp. BS-2</name>
    <dbReference type="NCBI Taxonomy" id="3151850"/>
    <lineage>
        <taxon>Bacteria</taxon>
        <taxon>Bacillati</taxon>
        <taxon>Bacillota</taxon>
        <taxon>Clostridia</taxon>
        <taxon>Lachnospirales</taxon>
        <taxon>Lachnospiraceae</taxon>
        <taxon>Lacrimispora</taxon>
    </lineage>
</organism>
<comment type="similarity">
    <text evidence="2 8 9">Belongs to the GPI family.</text>
</comment>
<dbReference type="PANTHER" id="PTHR11469:SF1">
    <property type="entry name" value="GLUCOSE-6-PHOSPHATE ISOMERASE"/>
    <property type="match status" value="1"/>
</dbReference>
<dbReference type="GO" id="GO:0048029">
    <property type="term" value="F:monosaccharide binding"/>
    <property type="evidence" value="ECO:0007669"/>
    <property type="project" value="TreeGrafter"/>
</dbReference>
<evidence type="ECO:0000256" key="6">
    <source>
        <dbReference type="ARBA" id="ARBA00023235"/>
    </source>
</evidence>
<evidence type="ECO:0000256" key="8">
    <source>
        <dbReference type="HAMAP-Rule" id="MF_00473"/>
    </source>
</evidence>
<dbReference type="PROSITE" id="PS00765">
    <property type="entry name" value="P_GLUCOSE_ISOMERASE_1"/>
    <property type="match status" value="1"/>
</dbReference>
<keyword evidence="3 8" id="KW-0312">Gluconeogenesis</keyword>
<dbReference type="NCBIfam" id="NF010697">
    <property type="entry name" value="PRK14097.1"/>
    <property type="match status" value="1"/>
</dbReference>
<feature type="active site" evidence="8">
    <location>
        <position position="425"/>
    </location>
</feature>
<dbReference type="InterPro" id="IPR035482">
    <property type="entry name" value="SIS_PGI_2"/>
</dbReference>
<dbReference type="PROSITE" id="PS51463">
    <property type="entry name" value="P_GLUCOSE_ISOMERASE_3"/>
    <property type="match status" value="1"/>
</dbReference>
<dbReference type="CDD" id="cd05016">
    <property type="entry name" value="SIS_PGI_2"/>
    <property type="match status" value="1"/>
</dbReference>
<comment type="pathway">
    <text evidence="8">Carbohydrate biosynthesis; gluconeogenesis.</text>
</comment>
<dbReference type="InterPro" id="IPR018189">
    <property type="entry name" value="Phosphoglucose_isomerase_CS"/>
</dbReference>
<evidence type="ECO:0000256" key="3">
    <source>
        <dbReference type="ARBA" id="ARBA00022432"/>
    </source>
</evidence>
<dbReference type="FunFam" id="3.40.50.10490:FF:000015">
    <property type="entry name" value="Glucose-6-phosphate isomerase"/>
    <property type="match status" value="1"/>
</dbReference>
<comment type="catalytic activity">
    <reaction evidence="7 8 9">
        <text>alpha-D-glucose 6-phosphate = beta-D-fructose 6-phosphate</text>
        <dbReference type="Rhea" id="RHEA:11816"/>
        <dbReference type="ChEBI" id="CHEBI:57634"/>
        <dbReference type="ChEBI" id="CHEBI:58225"/>
        <dbReference type="EC" id="5.3.1.9"/>
    </reaction>
</comment>
<feature type="active site" description="Proton donor" evidence="8">
    <location>
        <position position="290"/>
    </location>
</feature>
<accession>A0AAU7PM42</accession>
<name>A0AAU7PM42_9FIRM</name>
<dbReference type="AlphaFoldDB" id="A0AAU7PM42"/>
<dbReference type="GO" id="GO:0006096">
    <property type="term" value="P:glycolytic process"/>
    <property type="evidence" value="ECO:0007669"/>
    <property type="project" value="UniProtKB-UniRule"/>
</dbReference>
<dbReference type="InterPro" id="IPR035476">
    <property type="entry name" value="SIS_PGI_1"/>
</dbReference>
<dbReference type="PANTHER" id="PTHR11469">
    <property type="entry name" value="GLUCOSE-6-PHOSPHATE ISOMERASE"/>
    <property type="match status" value="1"/>
</dbReference>
<comment type="function">
    <text evidence="8">Catalyzes the reversible isomerization of glucose-6-phosphate to fructose-6-phosphate.</text>
</comment>
<dbReference type="PRINTS" id="PR00662">
    <property type="entry name" value="G6PISOMERASE"/>
</dbReference>
<dbReference type="SUPFAM" id="SSF53697">
    <property type="entry name" value="SIS domain"/>
    <property type="match status" value="1"/>
</dbReference>
<keyword evidence="5 8" id="KW-0324">Glycolysis</keyword>
<evidence type="ECO:0000256" key="1">
    <source>
        <dbReference type="ARBA" id="ARBA00004926"/>
    </source>
</evidence>
<reference evidence="10" key="1">
    <citation type="submission" date="2024-06" db="EMBL/GenBank/DDBJ databases">
        <title>Lacrimispora cavernae sp. nov., a novel anaerobe isolated from bat guano pile inside a cave.</title>
        <authorList>
            <person name="Miller S.L."/>
            <person name="Lu N."/>
            <person name="King J."/>
            <person name="Sankaranarayanan K."/>
            <person name="Lawson P.A."/>
        </authorList>
    </citation>
    <scope>NUCLEOTIDE SEQUENCE</scope>
    <source>
        <strain evidence="10">BS-2</strain>
    </source>
</reference>
<evidence type="ECO:0000256" key="4">
    <source>
        <dbReference type="ARBA" id="ARBA00022490"/>
    </source>
</evidence>
<dbReference type="EC" id="5.3.1.9" evidence="8"/>
<dbReference type="PROSITE" id="PS00174">
    <property type="entry name" value="P_GLUCOSE_ISOMERASE_2"/>
    <property type="match status" value="1"/>
</dbReference>
<dbReference type="CDD" id="cd05015">
    <property type="entry name" value="SIS_PGI_1"/>
    <property type="match status" value="1"/>
</dbReference>
<dbReference type="GO" id="GO:0005829">
    <property type="term" value="C:cytosol"/>
    <property type="evidence" value="ECO:0007669"/>
    <property type="project" value="TreeGrafter"/>
</dbReference>
<dbReference type="EMBL" id="CP157940">
    <property type="protein sequence ID" value="XBS53424.1"/>
    <property type="molecule type" value="Genomic_DNA"/>
</dbReference>
<evidence type="ECO:0000256" key="2">
    <source>
        <dbReference type="ARBA" id="ARBA00006604"/>
    </source>
</evidence>